<comment type="caution">
    <text evidence="8">The sequence shown here is derived from an EMBL/GenBank/DDBJ whole genome shotgun (WGS) entry which is preliminary data.</text>
</comment>
<dbReference type="SUPFAM" id="SSF52540">
    <property type="entry name" value="P-loop containing nucleoside triphosphate hydrolases"/>
    <property type="match status" value="1"/>
</dbReference>
<dbReference type="EMBL" id="DRBC01000174">
    <property type="protein sequence ID" value="HDN84696.1"/>
    <property type="molecule type" value="Genomic_DNA"/>
</dbReference>
<dbReference type="InterPro" id="IPR003439">
    <property type="entry name" value="ABC_transporter-like_ATP-bd"/>
</dbReference>
<dbReference type="Proteomes" id="UP000267654">
    <property type="component" value="Unassembled WGS sequence"/>
</dbReference>
<dbReference type="AlphaFoldDB" id="A0A662DID9"/>
<proteinExistence type="inferred from homology"/>
<evidence type="ECO:0000313" key="7">
    <source>
        <dbReference type="EMBL" id="HDN84696.1"/>
    </source>
</evidence>
<dbReference type="InterPro" id="IPR027417">
    <property type="entry name" value="P-loop_NTPase"/>
</dbReference>
<keyword evidence="2" id="KW-0813">Transport</keyword>
<evidence type="ECO:0000313" key="9">
    <source>
        <dbReference type="Proteomes" id="UP000267654"/>
    </source>
</evidence>
<evidence type="ECO:0000256" key="1">
    <source>
        <dbReference type="ARBA" id="ARBA00005417"/>
    </source>
</evidence>
<dbReference type="GO" id="GO:0015658">
    <property type="term" value="F:branched-chain amino acid transmembrane transporter activity"/>
    <property type="evidence" value="ECO:0007669"/>
    <property type="project" value="TreeGrafter"/>
</dbReference>
<dbReference type="PROSITE" id="PS00211">
    <property type="entry name" value="ABC_TRANSPORTER_1"/>
    <property type="match status" value="1"/>
</dbReference>
<dbReference type="Pfam" id="PF00005">
    <property type="entry name" value="ABC_tran"/>
    <property type="match status" value="1"/>
</dbReference>
<accession>A0A662DID9</accession>
<evidence type="ECO:0000259" key="6">
    <source>
        <dbReference type="PROSITE" id="PS50893"/>
    </source>
</evidence>
<keyword evidence="5" id="KW-0029">Amino-acid transport</keyword>
<dbReference type="InterPro" id="IPR017871">
    <property type="entry name" value="ABC_transporter-like_CS"/>
</dbReference>
<dbReference type="InterPro" id="IPR052156">
    <property type="entry name" value="BCAA_Transport_ATP-bd_LivF"/>
</dbReference>
<dbReference type="GO" id="GO:0015807">
    <property type="term" value="P:L-amino acid transport"/>
    <property type="evidence" value="ECO:0007669"/>
    <property type="project" value="TreeGrafter"/>
</dbReference>
<dbReference type="GO" id="GO:0005524">
    <property type="term" value="F:ATP binding"/>
    <property type="evidence" value="ECO:0007669"/>
    <property type="project" value="UniProtKB-KW"/>
</dbReference>
<dbReference type="Gene3D" id="3.40.50.300">
    <property type="entry name" value="P-loop containing nucleotide triphosphate hydrolases"/>
    <property type="match status" value="1"/>
</dbReference>
<reference evidence="7" key="2">
    <citation type="journal article" date="2020" name="mSystems">
        <title>Genome- and Community-Level Interaction Insights into Carbon Utilization and Element Cycling Functions of Hydrothermarchaeota in Hydrothermal Sediment.</title>
        <authorList>
            <person name="Zhou Z."/>
            <person name="Liu Y."/>
            <person name="Xu W."/>
            <person name="Pan J."/>
            <person name="Luo Z.H."/>
            <person name="Li M."/>
        </authorList>
    </citation>
    <scope>NUCLEOTIDE SEQUENCE [LARGE SCALE GENOMIC DNA]</scope>
    <source>
        <strain evidence="7">HyVt-219</strain>
    </source>
</reference>
<protein>
    <submittedName>
        <fullName evidence="8">ABC transporter ATP-binding protein</fullName>
    </submittedName>
</protein>
<dbReference type="PROSITE" id="PS50893">
    <property type="entry name" value="ABC_TRANSPORTER_2"/>
    <property type="match status" value="1"/>
</dbReference>
<keyword evidence="4 8" id="KW-0067">ATP-binding</keyword>
<name>A0A662DID9_UNCAE</name>
<comment type="similarity">
    <text evidence="1">Belongs to the ABC transporter superfamily.</text>
</comment>
<evidence type="ECO:0000313" key="8">
    <source>
        <dbReference type="EMBL" id="RLE13889.1"/>
    </source>
</evidence>
<keyword evidence="3" id="KW-0547">Nucleotide-binding</keyword>
<reference evidence="8 9" key="1">
    <citation type="submission" date="2018-06" db="EMBL/GenBank/DDBJ databases">
        <title>Extensive metabolic versatility and redundancy in microbially diverse, dynamic hydrothermal sediments.</title>
        <authorList>
            <person name="Dombrowski N."/>
            <person name="Teske A."/>
            <person name="Baker B.J."/>
        </authorList>
    </citation>
    <scope>NUCLEOTIDE SEQUENCE [LARGE SCALE GENOMIC DNA]</scope>
    <source>
        <strain evidence="8">B19_G9</strain>
    </source>
</reference>
<dbReference type="GO" id="GO:0016887">
    <property type="term" value="F:ATP hydrolysis activity"/>
    <property type="evidence" value="ECO:0007669"/>
    <property type="project" value="InterPro"/>
</dbReference>
<evidence type="ECO:0000256" key="2">
    <source>
        <dbReference type="ARBA" id="ARBA00022448"/>
    </source>
</evidence>
<organism evidence="8 9">
    <name type="scientific">Aerophobetes bacterium</name>
    <dbReference type="NCBI Taxonomy" id="2030807"/>
    <lineage>
        <taxon>Bacteria</taxon>
        <taxon>Candidatus Aerophobota</taxon>
    </lineage>
</organism>
<dbReference type="EMBL" id="QMQB01000064">
    <property type="protein sequence ID" value="RLE13889.1"/>
    <property type="molecule type" value="Genomic_DNA"/>
</dbReference>
<dbReference type="CDD" id="cd03224">
    <property type="entry name" value="ABC_TM1139_LivF_branched"/>
    <property type="match status" value="1"/>
</dbReference>
<dbReference type="InterPro" id="IPR003593">
    <property type="entry name" value="AAA+_ATPase"/>
</dbReference>
<dbReference type="Proteomes" id="UP000885660">
    <property type="component" value="Unassembled WGS sequence"/>
</dbReference>
<evidence type="ECO:0000256" key="3">
    <source>
        <dbReference type="ARBA" id="ARBA00022741"/>
    </source>
</evidence>
<dbReference type="SMART" id="SM00382">
    <property type="entry name" value="AAA"/>
    <property type="match status" value="1"/>
</dbReference>
<evidence type="ECO:0000256" key="4">
    <source>
        <dbReference type="ARBA" id="ARBA00022840"/>
    </source>
</evidence>
<sequence length="234" mass="25919">MTVLEVDNIKAGYGDTEILHGVSCRVGEGEIVSIIGPNGAGKSTLMKAILGLLKPSEGRIIFNGRDITGKDPDQIVKEGICYVPQSDNVFPSLTVDENLEMGAFIRKDDYKKRMDEIYQIFPDLKEKRKTKARKLSGGQRQMVAIGRALMLDPKLLLLDEPSAGLAPKLIQMIFDKIIKINQTGISILMVEQNARKALEVSHRGYVLAMGRNRFEDTGEALLNNEEIGKLYLGE</sequence>
<feature type="domain" description="ABC transporter" evidence="6">
    <location>
        <begin position="4"/>
        <end position="234"/>
    </location>
</feature>
<evidence type="ECO:0000256" key="5">
    <source>
        <dbReference type="ARBA" id="ARBA00022970"/>
    </source>
</evidence>
<gene>
    <name evidence="8" type="ORF">DRI96_02285</name>
    <name evidence="7" type="ORF">ENG47_02920</name>
</gene>
<dbReference type="PANTHER" id="PTHR43820:SF4">
    <property type="entry name" value="HIGH-AFFINITY BRANCHED-CHAIN AMINO ACID TRANSPORT ATP-BINDING PROTEIN LIVF"/>
    <property type="match status" value="1"/>
</dbReference>
<dbReference type="PANTHER" id="PTHR43820">
    <property type="entry name" value="HIGH-AFFINITY BRANCHED-CHAIN AMINO ACID TRANSPORT ATP-BINDING PROTEIN LIVF"/>
    <property type="match status" value="1"/>
</dbReference>